<dbReference type="EMBL" id="GGEC01077123">
    <property type="protein sequence ID" value="MBX57607.1"/>
    <property type="molecule type" value="Transcribed_RNA"/>
</dbReference>
<dbReference type="AlphaFoldDB" id="A0A2P2PS83"/>
<name>A0A2P2PS83_RHIMU</name>
<proteinExistence type="predicted"/>
<organism evidence="1">
    <name type="scientific">Rhizophora mucronata</name>
    <name type="common">Asiatic mangrove</name>
    <dbReference type="NCBI Taxonomy" id="61149"/>
    <lineage>
        <taxon>Eukaryota</taxon>
        <taxon>Viridiplantae</taxon>
        <taxon>Streptophyta</taxon>
        <taxon>Embryophyta</taxon>
        <taxon>Tracheophyta</taxon>
        <taxon>Spermatophyta</taxon>
        <taxon>Magnoliopsida</taxon>
        <taxon>eudicotyledons</taxon>
        <taxon>Gunneridae</taxon>
        <taxon>Pentapetalae</taxon>
        <taxon>rosids</taxon>
        <taxon>fabids</taxon>
        <taxon>Malpighiales</taxon>
        <taxon>Rhizophoraceae</taxon>
        <taxon>Rhizophora</taxon>
    </lineage>
</organism>
<protein>
    <submittedName>
        <fullName evidence="1">Uncharacterized protein</fullName>
    </submittedName>
</protein>
<evidence type="ECO:0000313" key="1">
    <source>
        <dbReference type="EMBL" id="MBX57607.1"/>
    </source>
</evidence>
<accession>A0A2P2PS83</accession>
<sequence length="19" mass="2081">MVAGFVIDVCYLGFLRCCA</sequence>
<reference evidence="1" key="1">
    <citation type="submission" date="2018-02" db="EMBL/GenBank/DDBJ databases">
        <title>Rhizophora mucronata_Transcriptome.</title>
        <authorList>
            <person name="Meera S.P."/>
            <person name="Sreeshan A."/>
            <person name="Augustine A."/>
        </authorList>
    </citation>
    <scope>NUCLEOTIDE SEQUENCE</scope>
    <source>
        <tissue evidence="1">Leaf</tissue>
    </source>
</reference>